<evidence type="ECO:0000256" key="3">
    <source>
        <dbReference type="ARBA" id="ARBA00023239"/>
    </source>
</evidence>
<dbReference type="Gene3D" id="2.70.98.10">
    <property type="match status" value="1"/>
</dbReference>
<feature type="domain" description="Polysaccharide lyase family 8 central" evidence="4">
    <location>
        <begin position="387"/>
        <end position="644"/>
    </location>
</feature>
<keyword evidence="8" id="KW-1185">Reference proteome</keyword>
<evidence type="ECO:0000256" key="2">
    <source>
        <dbReference type="ARBA" id="ARBA00022729"/>
    </source>
</evidence>
<dbReference type="Gene3D" id="1.50.10.100">
    <property type="entry name" value="Chondroitin AC/alginate lyase"/>
    <property type="match status" value="1"/>
</dbReference>
<dbReference type="Pfam" id="PF02884">
    <property type="entry name" value="Lyase_8_C"/>
    <property type="match status" value="1"/>
</dbReference>
<dbReference type="Gene3D" id="2.60.220.10">
    <property type="entry name" value="Polysaccharide lyase family 8-like, C-terminal"/>
    <property type="match status" value="1"/>
</dbReference>
<dbReference type="InterPro" id="IPR011013">
    <property type="entry name" value="Gal_mutarotase_sf_dom"/>
</dbReference>
<accession>A0ABV3K2N4</accession>
<sequence length="770" mass="81488">MALAAAPRPAADAAEEPCPALRRRWLELLLGDGYDPGAEPYATVLRRTGAAARAWHGAMSPTPGSLWPDAPFDPPAGISQSFTRLLTMAMAHAQPGTGLTGDPALAEDTLAGLDHVHDRVYRPGTKPYGNWWEWRIGSPRPLLDTLALLHEAAGEARRARLLAAVDHFVPDSALGSYTGTSTGANRVDLCRVVALRGVLGGAPAKLALARDALTPVFPWVTRGDGLYADGSFVQHLWVAYTGTYGQVLLDGLARLFALLHGSPWEITDPGRQTVFDSVERAYAPLIHDGLVMDGVSGRAISRGLMNDGGVPQSDHQRGHALLAAIALLAESAGPEQRRRWHALIKGWAARDTLGPLTADPQFGTADLARLAAVLAAPVAPAPAATGHRLFPAMDRAVHRRPGWTVQLSMASDRITHYENGNGENPRGWHTGAGMLSWWAPGGGGQYTDGFWPTVDPCRLPGTTVSTKRLADNEGGAWGAPRPEVRWVGGVSDGEYAAVGQHLKGLASTLQARKSWFFAADAVVCLGAGIGARDGVPVETVIDNRRLADAAEGALTLDGRPHGGPGDWSRAFGRARWAHLAGHGGWVFPGGAPLMVRCQARRGAWRDINQGGSPEPLTRRYLTLCHPHGTDPRDAAYAYLLMPGAGRAEVAARAADPYWLTVLANSAACQAVKLRSPELLAASFWQPGTAGGLTVTAPCSVLVVRHGATATVHLADPLRAGGTVDLRWARPVQRVIAHDPSVRVLGTGGALRLRVTAGTDCAPHSCTVTAT</sequence>
<dbReference type="InterPro" id="IPR012970">
    <property type="entry name" value="Lyase_8_alpha_N"/>
</dbReference>
<dbReference type="InterPro" id="IPR011071">
    <property type="entry name" value="Lyase_8-like_C"/>
</dbReference>
<dbReference type="SUPFAM" id="SSF49863">
    <property type="entry name" value="Hyaluronate lyase-like, C-terminal domain"/>
    <property type="match status" value="1"/>
</dbReference>
<dbReference type="PANTHER" id="PTHR38481:SF1">
    <property type="entry name" value="HYALURONATE LYASE"/>
    <property type="match status" value="1"/>
</dbReference>
<dbReference type="Proteomes" id="UP001552594">
    <property type="component" value="Unassembled WGS sequence"/>
</dbReference>
<reference evidence="7 8" key="1">
    <citation type="submission" date="2024-06" db="EMBL/GenBank/DDBJ databases">
        <title>The Natural Products Discovery Center: Release of the First 8490 Sequenced Strains for Exploring Actinobacteria Biosynthetic Diversity.</title>
        <authorList>
            <person name="Kalkreuter E."/>
            <person name="Kautsar S.A."/>
            <person name="Yang D."/>
            <person name="Bader C.D."/>
            <person name="Teijaro C.N."/>
            <person name="Fluegel L."/>
            <person name="Davis C.M."/>
            <person name="Simpson J.R."/>
            <person name="Lauterbach L."/>
            <person name="Steele A.D."/>
            <person name="Gui C."/>
            <person name="Meng S."/>
            <person name="Li G."/>
            <person name="Viehrig K."/>
            <person name="Ye F."/>
            <person name="Su P."/>
            <person name="Kiefer A.F."/>
            <person name="Nichols A."/>
            <person name="Cepeda A.J."/>
            <person name="Yan W."/>
            <person name="Fan B."/>
            <person name="Jiang Y."/>
            <person name="Adhikari A."/>
            <person name="Zheng C.-J."/>
            <person name="Schuster L."/>
            <person name="Cowan T.M."/>
            <person name="Smanski M.J."/>
            <person name="Chevrette M.G."/>
            <person name="De Carvalho L.P.S."/>
            <person name="Shen B."/>
        </authorList>
    </citation>
    <scope>NUCLEOTIDE SEQUENCE [LARGE SCALE GENOMIC DNA]</scope>
    <source>
        <strain evidence="7 8">NPDC052347</strain>
    </source>
</reference>
<evidence type="ECO:0000313" key="8">
    <source>
        <dbReference type="Proteomes" id="UP001552594"/>
    </source>
</evidence>
<dbReference type="EMBL" id="JBFAUK010000021">
    <property type="protein sequence ID" value="MEV5509421.1"/>
    <property type="molecule type" value="Genomic_DNA"/>
</dbReference>
<evidence type="ECO:0000313" key="7">
    <source>
        <dbReference type="EMBL" id="MEV5509421.1"/>
    </source>
</evidence>
<feature type="domain" description="Polysaccharide lyase family 8 C-terminal" evidence="5">
    <location>
        <begin position="660"/>
        <end position="723"/>
    </location>
</feature>
<keyword evidence="3 7" id="KW-0456">Lyase</keyword>
<comment type="similarity">
    <text evidence="1">Belongs to the polysaccharide lyase 8 family.</text>
</comment>
<dbReference type="Pfam" id="PF02278">
    <property type="entry name" value="Lyase_8"/>
    <property type="match status" value="1"/>
</dbReference>
<dbReference type="InterPro" id="IPR014718">
    <property type="entry name" value="GH-type_carb-bd"/>
</dbReference>
<evidence type="ECO:0000256" key="1">
    <source>
        <dbReference type="ARBA" id="ARBA00006699"/>
    </source>
</evidence>
<dbReference type="CDD" id="cd01083">
    <property type="entry name" value="GAG_Lyase"/>
    <property type="match status" value="1"/>
</dbReference>
<dbReference type="InterPro" id="IPR008929">
    <property type="entry name" value="Chondroitin_lyas"/>
</dbReference>
<dbReference type="InterPro" id="IPR038970">
    <property type="entry name" value="Lyase_8"/>
</dbReference>
<evidence type="ECO:0000259" key="6">
    <source>
        <dbReference type="Pfam" id="PF08124"/>
    </source>
</evidence>
<gene>
    <name evidence="7" type="ORF">AB0L16_23810</name>
</gene>
<dbReference type="InterPro" id="IPR003159">
    <property type="entry name" value="Lyase_8_central_dom"/>
</dbReference>
<dbReference type="PANTHER" id="PTHR38481">
    <property type="entry name" value="HYALURONATE LYASE"/>
    <property type="match status" value="1"/>
</dbReference>
<dbReference type="SUPFAM" id="SSF48230">
    <property type="entry name" value="Chondroitin AC/alginate lyase"/>
    <property type="match status" value="1"/>
</dbReference>
<comment type="caution">
    <text evidence="7">The sequence shown here is derived from an EMBL/GenBank/DDBJ whole genome shotgun (WGS) entry which is preliminary data.</text>
</comment>
<dbReference type="GO" id="GO:0016829">
    <property type="term" value="F:lyase activity"/>
    <property type="evidence" value="ECO:0007669"/>
    <property type="project" value="UniProtKB-KW"/>
</dbReference>
<proteinExistence type="inferred from homology"/>
<dbReference type="InterPro" id="IPR004103">
    <property type="entry name" value="Lyase_8_C"/>
</dbReference>
<evidence type="ECO:0000259" key="4">
    <source>
        <dbReference type="Pfam" id="PF02278"/>
    </source>
</evidence>
<name>A0ABV3K2N4_STRON</name>
<evidence type="ECO:0000259" key="5">
    <source>
        <dbReference type="Pfam" id="PF02884"/>
    </source>
</evidence>
<keyword evidence="2" id="KW-0732">Signal</keyword>
<feature type="domain" description="Polysaccharide lyase 8 N-terminal alpha-helical" evidence="6">
    <location>
        <begin position="25"/>
        <end position="345"/>
    </location>
</feature>
<dbReference type="SUPFAM" id="SSF74650">
    <property type="entry name" value="Galactose mutarotase-like"/>
    <property type="match status" value="1"/>
</dbReference>
<organism evidence="7 8">
    <name type="scientific">Streptomyces orinoci</name>
    <name type="common">Streptoverticillium orinoci</name>
    <dbReference type="NCBI Taxonomy" id="67339"/>
    <lineage>
        <taxon>Bacteria</taxon>
        <taxon>Bacillati</taxon>
        <taxon>Actinomycetota</taxon>
        <taxon>Actinomycetes</taxon>
        <taxon>Kitasatosporales</taxon>
        <taxon>Streptomycetaceae</taxon>
        <taxon>Streptomyces</taxon>
    </lineage>
</organism>
<dbReference type="Pfam" id="PF08124">
    <property type="entry name" value="Lyase_8_N"/>
    <property type="match status" value="1"/>
</dbReference>
<protein>
    <submittedName>
        <fullName evidence="7">Polysaccharide lyase 8 family protein</fullName>
    </submittedName>
</protein>